<dbReference type="SUPFAM" id="SSF63380">
    <property type="entry name" value="Riboflavin synthase domain-like"/>
    <property type="match status" value="1"/>
</dbReference>
<dbReference type="GO" id="GO:0046872">
    <property type="term" value="F:metal ion binding"/>
    <property type="evidence" value="ECO:0007669"/>
    <property type="project" value="UniProtKB-KW"/>
</dbReference>
<evidence type="ECO:0000256" key="11">
    <source>
        <dbReference type="PIRSR" id="PIRSR006816-2"/>
    </source>
</evidence>
<evidence type="ECO:0000256" key="4">
    <source>
        <dbReference type="ARBA" id="ARBA00022714"/>
    </source>
</evidence>
<keyword evidence="9 11" id="KW-0411">Iron-sulfur</keyword>
<evidence type="ECO:0000256" key="1">
    <source>
        <dbReference type="ARBA" id="ARBA00006422"/>
    </source>
</evidence>
<dbReference type="InterPro" id="IPR019480">
    <property type="entry name" value="Dihydroorotate_DH_Fe-S-bd"/>
</dbReference>
<evidence type="ECO:0000256" key="7">
    <source>
        <dbReference type="ARBA" id="ARBA00022982"/>
    </source>
</evidence>
<evidence type="ECO:0000313" key="13">
    <source>
        <dbReference type="EMBL" id="CEP77395.1"/>
    </source>
</evidence>
<evidence type="ECO:0000256" key="8">
    <source>
        <dbReference type="ARBA" id="ARBA00023004"/>
    </source>
</evidence>
<dbReference type="EMBL" id="LN824141">
    <property type="protein sequence ID" value="CEP77395.1"/>
    <property type="molecule type" value="Genomic_DNA"/>
</dbReference>
<evidence type="ECO:0000256" key="6">
    <source>
        <dbReference type="ARBA" id="ARBA00022827"/>
    </source>
</evidence>
<dbReference type="GO" id="GO:0051537">
    <property type="term" value="F:2 iron, 2 sulfur cluster binding"/>
    <property type="evidence" value="ECO:0007669"/>
    <property type="project" value="UniProtKB-KW"/>
</dbReference>
<dbReference type="InterPro" id="IPR017938">
    <property type="entry name" value="Riboflavin_synthase-like_b-brl"/>
</dbReference>
<comment type="cofactor">
    <cofactor evidence="11">
        <name>[2Fe-2S] cluster</name>
        <dbReference type="ChEBI" id="CHEBI:190135"/>
    </cofactor>
    <text evidence="11">Binds 1 [2Fe-2S] cluster per subunit.</text>
</comment>
<dbReference type="OrthoDB" id="9789468at2"/>
<dbReference type="InterPro" id="IPR017927">
    <property type="entry name" value="FAD-bd_FR_type"/>
</dbReference>
<dbReference type="PANTHER" id="PTHR43513">
    <property type="entry name" value="DIHYDROOROTATE DEHYDROGENASE B (NAD(+)), ELECTRON TRANSFER SUBUNIT"/>
    <property type="match status" value="1"/>
</dbReference>
<dbReference type="InterPro" id="IPR012165">
    <property type="entry name" value="Cyt_c3_hydrogenase_gsu"/>
</dbReference>
<dbReference type="AlphaFoldDB" id="A0A0C7NZG7"/>
<dbReference type="InterPro" id="IPR039261">
    <property type="entry name" value="FNR_nucleotide-bd"/>
</dbReference>
<organism evidence="13 14">
    <name type="scientific">Defluviitoga tunisiensis</name>
    <dbReference type="NCBI Taxonomy" id="1006576"/>
    <lineage>
        <taxon>Bacteria</taxon>
        <taxon>Thermotogati</taxon>
        <taxon>Thermotogota</taxon>
        <taxon>Thermotogae</taxon>
        <taxon>Petrotogales</taxon>
        <taxon>Petrotogaceae</taxon>
        <taxon>Defluviitoga</taxon>
    </lineage>
</organism>
<comment type="similarity">
    <text evidence="1">Belongs to the PyrK family.</text>
</comment>
<dbReference type="RefSeq" id="WP_045087029.1">
    <property type="nucleotide sequence ID" value="NZ_LN824141.1"/>
</dbReference>
<dbReference type="STRING" id="1006576.DTL3_0061"/>
<evidence type="ECO:0000256" key="9">
    <source>
        <dbReference type="ARBA" id="ARBA00023014"/>
    </source>
</evidence>
<dbReference type="PIRSF" id="PIRSF006816">
    <property type="entry name" value="Cyc3_hyd_g"/>
    <property type="match status" value="1"/>
</dbReference>
<keyword evidence="4 11" id="KW-0001">2Fe-2S</keyword>
<keyword evidence="7" id="KW-0249">Electron transport</keyword>
<evidence type="ECO:0000256" key="2">
    <source>
        <dbReference type="ARBA" id="ARBA00022448"/>
    </source>
</evidence>
<comment type="cofactor">
    <cofactor evidence="10">
        <name>[2Fe-2S] cluster</name>
        <dbReference type="ChEBI" id="CHEBI:190135"/>
    </cofactor>
</comment>
<dbReference type="InterPro" id="IPR013112">
    <property type="entry name" value="FAD-bd_8"/>
</dbReference>
<dbReference type="InterPro" id="IPR050353">
    <property type="entry name" value="PyrK_electron_transfer"/>
</dbReference>
<gene>
    <name evidence="13" type="ORF">DTL3_0061</name>
</gene>
<keyword evidence="8 11" id="KW-0408">Iron</keyword>
<evidence type="ECO:0000256" key="3">
    <source>
        <dbReference type="ARBA" id="ARBA00022630"/>
    </source>
</evidence>
<keyword evidence="5 11" id="KW-0479">Metal-binding</keyword>
<feature type="domain" description="FAD-binding FR-type" evidence="12">
    <location>
        <begin position="1"/>
        <end position="93"/>
    </location>
</feature>
<feature type="binding site" evidence="11">
    <location>
        <position position="204"/>
    </location>
    <ligand>
        <name>[2Fe-2S] cluster</name>
        <dbReference type="ChEBI" id="CHEBI:190135"/>
    </ligand>
</feature>
<accession>A0A0C7NZG7</accession>
<feature type="binding site" evidence="11">
    <location>
        <position position="209"/>
    </location>
    <ligand>
        <name>[2Fe-2S] cluster</name>
        <dbReference type="ChEBI" id="CHEBI:190135"/>
    </ligand>
</feature>
<dbReference type="SUPFAM" id="SSF52343">
    <property type="entry name" value="Ferredoxin reductase-like, C-terminal NADP-linked domain"/>
    <property type="match status" value="1"/>
</dbReference>
<dbReference type="PROSITE" id="PS51384">
    <property type="entry name" value="FAD_FR"/>
    <property type="match status" value="1"/>
</dbReference>
<dbReference type="InterPro" id="IPR037117">
    <property type="entry name" value="Dihydroorotate_DH_ele_sf"/>
</dbReference>
<feature type="binding site" evidence="11">
    <location>
        <position position="224"/>
    </location>
    <ligand>
        <name>[2Fe-2S] cluster</name>
        <dbReference type="ChEBI" id="CHEBI:190135"/>
    </ligand>
</feature>
<dbReference type="KEGG" id="dtn:DTL3_0061"/>
<proteinExistence type="inferred from homology"/>
<protein>
    <submittedName>
        <fullName evidence="13">2-polyprenylphenol 6-hydroxylase</fullName>
    </submittedName>
</protein>
<keyword evidence="3" id="KW-0285">Flavoprotein</keyword>
<evidence type="ECO:0000256" key="5">
    <source>
        <dbReference type="ARBA" id="ARBA00022723"/>
    </source>
</evidence>
<keyword evidence="2" id="KW-0813">Transport</keyword>
<dbReference type="GO" id="GO:0006221">
    <property type="term" value="P:pyrimidine nucleotide biosynthetic process"/>
    <property type="evidence" value="ECO:0007669"/>
    <property type="project" value="InterPro"/>
</dbReference>
<evidence type="ECO:0000256" key="10">
    <source>
        <dbReference type="ARBA" id="ARBA00034078"/>
    </source>
</evidence>
<name>A0A0C7NZG7_DEFTU</name>
<evidence type="ECO:0000313" key="14">
    <source>
        <dbReference type="Proteomes" id="UP000032809"/>
    </source>
</evidence>
<dbReference type="GO" id="GO:0016491">
    <property type="term" value="F:oxidoreductase activity"/>
    <property type="evidence" value="ECO:0007669"/>
    <property type="project" value="InterPro"/>
</dbReference>
<dbReference type="Proteomes" id="UP000032809">
    <property type="component" value="Chromosome I"/>
</dbReference>
<dbReference type="Gene3D" id="2.40.30.10">
    <property type="entry name" value="Translation factors"/>
    <property type="match status" value="1"/>
</dbReference>
<reference evidence="14" key="1">
    <citation type="submission" date="2014-11" db="EMBL/GenBank/DDBJ databases">
        <authorList>
            <person name="Wibberg D."/>
        </authorList>
    </citation>
    <scope>NUCLEOTIDE SEQUENCE [LARGE SCALE GENOMIC DNA]</scope>
    <source>
        <strain evidence="14">L3</strain>
    </source>
</reference>
<dbReference type="Pfam" id="PF08022">
    <property type="entry name" value="FAD_binding_8"/>
    <property type="match status" value="1"/>
</dbReference>
<dbReference type="Pfam" id="PF10418">
    <property type="entry name" value="DHODB_Fe-S_bind"/>
    <property type="match status" value="1"/>
</dbReference>
<sequence>MELVKVIEKKVIKDYFVLTVETNKTFNSKPGQFFMLNLLDSLNLPKPFSVMDEKGNYLSFLIKIVGSFTEKISSLKYGDSLLIRGPYGVPIINKIDLTKKYILLGGGCGSAPLIYFSKEYPQLVKDTLFSFKEVYIQSILPKLTLFIDDIMGMTPVEFLSQNQEKLENSGAILCGSKGLLNSFFDTFPNMKNRSYVSLEENMGCGSGLCKGCPVQTVAGVKMVCKDGPIFKANEVNLEWK</sequence>
<dbReference type="Gene3D" id="2.10.240.10">
    <property type="entry name" value="Dihydroorotate dehydrogenase, electron transfer subunit"/>
    <property type="match status" value="1"/>
</dbReference>
<keyword evidence="14" id="KW-1185">Reference proteome</keyword>
<keyword evidence="6" id="KW-0274">FAD</keyword>
<dbReference type="HOGENOM" id="CLU_003827_1_2_0"/>
<dbReference type="GO" id="GO:0050660">
    <property type="term" value="F:flavin adenine dinucleotide binding"/>
    <property type="evidence" value="ECO:0007669"/>
    <property type="project" value="InterPro"/>
</dbReference>
<feature type="binding site" evidence="11">
    <location>
        <position position="212"/>
    </location>
    <ligand>
        <name>[2Fe-2S] cluster</name>
        <dbReference type="ChEBI" id="CHEBI:190135"/>
    </ligand>
</feature>
<dbReference type="PANTHER" id="PTHR43513:SF3">
    <property type="entry name" value="DIHYDROOROTATE DEHYDROGENASE B (NAD(+)), ELECTRON TRANSFER SUBUNIT-RELATED"/>
    <property type="match status" value="1"/>
</dbReference>
<evidence type="ECO:0000259" key="12">
    <source>
        <dbReference type="PROSITE" id="PS51384"/>
    </source>
</evidence>